<keyword evidence="3" id="KW-1185">Reference proteome</keyword>
<comment type="caution">
    <text evidence="2">The sequence shown here is derived from an EMBL/GenBank/DDBJ whole genome shotgun (WGS) entry which is preliminary data.</text>
</comment>
<dbReference type="GO" id="GO:0045003">
    <property type="term" value="P:double-strand break repair via synthesis-dependent strand annealing"/>
    <property type="evidence" value="ECO:0007669"/>
    <property type="project" value="TreeGrafter"/>
</dbReference>
<dbReference type="GO" id="GO:0005657">
    <property type="term" value="C:replication fork"/>
    <property type="evidence" value="ECO:0007669"/>
    <property type="project" value="TreeGrafter"/>
</dbReference>
<dbReference type="Pfam" id="PF00154">
    <property type="entry name" value="RecA_N"/>
    <property type="match status" value="1"/>
</dbReference>
<dbReference type="Proteomes" id="UP001057455">
    <property type="component" value="Unassembled WGS sequence"/>
</dbReference>
<reference evidence="2" key="1">
    <citation type="submission" date="2019-12" db="EMBL/GenBank/DDBJ databases">
        <title>Genome sequence of Babesia ovis.</title>
        <authorList>
            <person name="Yamagishi J."/>
            <person name="Sevinc F."/>
            <person name="Xuan X."/>
        </authorList>
    </citation>
    <scope>NUCLEOTIDE SEQUENCE</scope>
    <source>
        <strain evidence="2">Selcuk</strain>
    </source>
</reference>
<dbReference type="PANTHER" id="PTHR46487">
    <property type="entry name" value="DNA REPAIR PROTEIN XRCC3"/>
    <property type="match status" value="1"/>
</dbReference>
<dbReference type="AlphaFoldDB" id="A0A9W5TAL3"/>
<sequence length="136" mass="14533">MSLSTSCIRDIDEIWFTAETAAPFGHLQFGIPVIDDALGGGVFSGRLTEIYGAAGSGKTQLALSLVAQLRLLVVDSIASIFRPYMHIKGWVNSGVTHLIVSVAGNNVNNILSVASLLKRLAHQMDVAILVINEVML</sequence>
<dbReference type="GO" id="GO:0000722">
    <property type="term" value="P:telomere maintenance via recombination"/>
    <property type="evidence" value="ECO:0007669"/>
    <property type="project" value="TreeGrafter"/>
</dbReference>
<evidence type="ECO:0000313" key="2">
    <source>
        <dbReference type="EMBL" id="GFE54460.1"/>
    </source>
</evidence>
<proteinExistence type="predicted"/>
<dbReference type="InterPro" id="IPR027417">
    <property type="entry name" value="P-loop_NTPase"/>
</dbReference>
<dbReference type="EMBL" id="BLIY01000016">
    <property type="protein sequence ID" value="GFE54460.1"/>
    <property type="molecule type" value="Genomic_DNA"/>
</dbReference>
<gene>
    <name evidence="2" type="ORF">BaOVIS_018640</name>
</gene>
<dbReference type="PANTHER" id="PTHR46487:SF1">
    <property type="entry name" value="DNA REPAIR PROTEIN XRCC3"/>
    <property type="match status" value="1"/>
</dbReference>
<dbReference type="OrthoDB" id="1861185at2759"/>
<dbReference type="GO" id="GO:0033065">
    <property type="term" value="C:Rad51C-XRCC3 complex"/>
    <property type="evidence" value="ECO:0007669"/>
    <property type="project" value="TreeGrafter"/>
</dbReference>
<evidence type="ECO:0000259" key="1">
    <source>
        <dbReference type="Pfam" id="PF00154"/>
    </source>
</evidence>
<dbReference type="GO" id="GO:0090656">
    <property type="term" value="P:t-circle formation"/>
    <property type="evidence" value="ECO:0007669"/>
    <property type="project" value="TreeGrafter"/>
</dbReference>
<dbReference type="GO" id="GO:0000400">
    <property type="term" value="F:four-way junction DNA binding"/>
    <property type="evidence" value="ECO:0007669"/>
    <property type="project" value="TreeGrafter"/>
</dbReference>
<dbReference type="Gene3D" id="3.40.50.300">
    <property type="entry name" value="P-loop containing nucleotide triphosphate hydrolases"/>
    <property type="match status" value="2"/>
</dbReference>
<accession>A0A9W5TAL3</accession>
<name>A0A9W5TAL3_BABOV</name>
<organism evidence="2 3">
    <name type="scientific">Babesia ovis</name>
    <dbReference type="NCBI Taxonomy" id="5869"/>
    <lineage>
        <taxon>Eukaryota</taxon>
        <taxon>Sar</taxon>
        <taxon>Alveolata</taxon>
        <taxon>Apicomplexa</taxon>
        <taxon>Aconoidasida</taxon>
        <taxon>Piroplasmida</taxon>
        <taxon>Babesiidae</taxon>
        <taxon>Babesia</taxon>
    </lineage>
</organism>
<dbReference type="SUPFAM" id="SSF52540">
    <property type="entry name" value="P-loop containing nucleoside triphosphate hydrolases"/>
    <property type="match status" value="1"/>
</dbReference>
<feature type="domain" description="RecA-like N-terminal" evidence="1">
    <location>
        <begin position="31"/>
        <end position="70"/>
    </location>
</feature>
<dbReference type="GO" id="GO:0071140">
    <property type="term" value="P:resolution of mitotic recombination intermediates"/>
    <property type="evidence" value="ECO:0007669"/>
    <property type="project" value="TreeGrafter"/>
</dbReference>
<protein>
    <submittedName>
        <fullName evidence="2">DNA repair and recombination protein</fullName>
    </submittedName>
</protein>
<evidence type="ECO:0000313" key="3">
    <source>
        <dbReference type="Proteomes" id="UP001057455"/>
    </source>
</evidence>
<dbReference type="InterPro" id="IPR049428">
    <property type="entry name" value="RecA-like_N"/>
</dbReference>